<dbReference type="AlphaFoldDB" id="E0I7D3"/>
<evidence type="ECO:0000313" key="4">
    <source>
        <dbReference type="EMBL" id="EFM11949.1"/>
    </source>
</evidence>
<protein>
    <recommendedName>
        <fullName evidence="3">DZANK-type domain-containing protein</fullName>
    </recommendedName>
</protein>
<dbReference type="Proteomes" id="UP000005387">
    <property type="component" value="Unassembled WGS sequence"/>
</dbReference>
<dbReference type="EMBL" id="AEDD01000003">
    <property type="protein sequence ID" value="EFM11949.1"/>
    <property type="molecule type" value="Genomic_DNA"/>
</dbReference>
<reference evidence="4 5" key="1">
    <citation type="submission" date="2010-07" db="EMBL/GenBank/DDBJ databases">
        <title>The draft genome of Paenibacillus curdlanolyticus YK9.</title>
        <authorList>
            <consortium name="US DOE Joint Genome Institute (JGI-PGF)"/>
            <person name="Lucas S."/>
            <person name="Copeland A."/>
            <person name="Lapidus A."/>
            <person name="Cheng J.-F."/>
            <person name="Bruce D."/>
            <person name="Goodwin L."/>
            <person name="Pitluck S."/>
            <person name="Land M.L."/>
            <person name="Hauser L."/>
            <person name="Chang Y.-J."/>
            <person name="Jeffries C."/>
            <person name="Anderson I.J."/>
            <person name="Johnson E."/>
            <person name="Loganathan U."/>
            <person name="Mulhopadhyay B."/>
            <person name="Kyrpides N."/>
            <person name="Woyke T.J."/>
        </authorList>
    </citation>
    <scope>NUCLEOTIDE SEQUENCE [LARGE SCALE GENOMIC DNA]</scope>
    <source>
        <strain evidence="4 5">YK9</strain>
    </source>
</reference>
<organism evidence="4 5">
    <name type="scientific">Paenibacillus curdlanolyticus YK9</name>
    <dbReference type="NCBI Taxonomy" id="717606"/>
    <lineage>
        <taxon>Bacteria</taxon>
        <taxon>Bacillati</taxon>
        <taxon>Bacillota</taxon>
        <taxon>Bacilli</taxon>
        <taxon>Bacillales</taxon>
        <taxon>Paenibacillaceae</taxon>
        <taxon>Paenibacillus</taxon>
    </lineage>
</organism>
<dbReference type="InterPro" id="IPR025874">
    <property type="entry name" value="DZR"/>
</dbReference>
<evidence type="ECO:0000256" key="1">
    <source>
        <dbReference type="SAM" id="Coils"/>
    </source>
</evidence>
<evidence type="ECO:0000259" key="3">
    <source>
        <dbReference type="Pfam" id="PF12773"/>
    </source>
</evidence>
<evidence type="ECO:0000313" key="5">
    <source>
        <dbReference type="Proteomes" id="UP000005387"/>
    </source>
</evidence>
<dbReference type="OrthoDB" id="2066200at2"/>
<proteinExistence type="predicted"/>
<feature type="region of interest" description="Disordered" evidence="2">
    <location>
        <begin position="161"/>
        <end position="220"/>
    </location>
</feature>
<name>E0I7D3_9BACL</name>
<dbReference type="eggNOG" id="ENOG5033A9E">
    <property type="taxonomic scope" value="Bacteria"/>
</dbReference>
<sequence>MSIFERVKQGASDAARKAQQTLEITRLNSQKSSREKEMSKLYTEMGEAMFHAYMHGETAETEERVTSCCEQLRTLQQEVDAIEDKIQGVKLEKSCGCGKVVPVNVKFCPDCGTRFTEQEPKPEMTMGEIRVICPDCDTENDLAARYCTDCGLELGKPKAAPADLSKTASPLHHEQEHGHEQEREREREASAGTEQRDEQRQSDAVGNKPRRDDDNPFGYF</sequence>
<evidence type="ECO:0000256" key="2">
    <source>
        <dbReference type="SAM" id="MobiDB-lite"/>
    </source>
</evidence>
<accession>E0I7D3</accession>
<dbReference type="RefSeq" id="WP_006037568.1">
    <property type="nucleotide sequence ID" value="NZ_AEDD01000003.1"/>
</dbReference>
<feature type="compositionally biased region" description="Basic and acidic residues" evidence="2">
    <location>
        <begin position="171"/>
        <end position="201"/>
    </location>
</feature>
<feature type="coiled-coil region" evidence="1">
    <location>
        <begin position="65"/>
        <end position="92"/>
    </location>
</feature>
<keyword evidence="5" id="KW-1185">Reference proteome</keyword>
<dbReference type="STRING" id="717606.PaecuDRAFT_1557"/>
<gene>
    <name evidence="4" type="ORF">PaecuDRAFT_1557</name>
</gene>
<feature type="domain" description="DZANK-type" evidence="3">
    <location>
        <begin position="97"/>
        <end position="151"/>
    </location>
</feature>
<keyword evidence="1" id="KW-0175">Coiled coil</keyword>
<dbReference type="Pfam" id="PF12773">
    <property type="entry name" value="DZR"/>
    <property type="match status" value="1"/>
</dbReference>